<dbReference type="FunFam" id="3.30.160.60:FF:001465">
    <property type="entry name" value="Zinc finger protein 560"/>
    <property type="match status" value="1"/>
</dbReference>
<keyword evidence="7" id="KW-0862">Zinc</keyword>
<evidence type="ECO:0000256" key="7">
    <source>
        <dbReference type="ARBA" id="ARBA00022833"/>
    </source>
</evidence>
<keyword evidence="6 12" id="KW-0863">Zinc-finger</keyword>
<feature type="domain" description="C2H2-type" evidence="13">
    <location>
        <begin position="309"/>
        <end position="336"/>
    </location>
</feature>
<dbReference type="SUPFAM" id="SSF57667">
    <property type="entry name" value="beta-beta-alpha zinc fingers"/>
    <property type="match status" value="3"/>
</dbReference>
<dbReference type="FunFam" id="3.30.160.60:FF:002288">
    <property type="entry name" value="Zinc finger protein 700"/>
    <property type="match status" value="1"/>
</dbReference>
<proteinExistence type="inferred from homology"/>
<evidence type="ECO:0000256" key="6">
    <source>
        <dbReference type="ARBA" id="ARBA00022771"/>
    </source>
</evidence>
<dbReference type="Ensembl" id="ENSTRUT00000050057.2">
    <property type="protein sequence ID" value="ENSTRUP00000049013.2"/>
    <property type="gene ID" value="ENSTRUG00000021877.2"/>
</dbReference>
<feature type="domain" description="C2H2-type" evidence="13">
    <location>
        <begin position="281"/>
        <end position="308"/>
    </location>
</feature>
<dbReference type="SMART" id="SM00355">
    <property type="entry name" value="ZnF_C2H2"/>
    <property type="match status" value="6"/>
</dbReference>
<feature type="domain" description="C2H2-type" evidence="13">
    <location>
        <begin position="216"/>
        <end position="243"/>
    </location>
</feature>
<dbReference type="InParanoid" id="A0A3B5JW81"/>
<keyword evidence="9" id="KW-0238">DNA-binding</keyword>
<keyword evidence="5" id="KW-0677">Repeat</keyword>
<organism evidence="14 15">
    <name type="scientific">Takifugu rubripes</name>
    <name type="common">Japanese pufferfish</name>
    <name type="synonym">Fugu rubripes</name>
    <dbReference type="NCBI Taxonomy" id="31033"/>
    <lineage>
        <taxon>Eukaryota</taxon>
        <taxon>Metazoa</taxon>
        <taxon>Chordata</taxon>
        <taxon>Craniata</taxon>
        <taxon>Vertebrata</taxon>
        <taxon>Euteleostomi</taxon>
        <taxon>Actinopterygii</taxon>
        <taxon>Neopterygii</taxon>
        <taxon>Teleostei</taxon>
        <taxon>Neoteleostei</taxon>
        <taxon>Acanthomorphata</taxon>
        <taxon>Eupercaria</taxon>
        <taxon>Tetraodontiformes</taxon>
        <taxon>Tetradontoidea</taxon>
        <taxon>Tetraodontidae</taxon>
        <taxon>Takifugu</taxon>
    </lineage>
</organism>
<comment type="subcellular location">
    <subcellularLocation>
        <location evidence="2">Nucleus</location>
    </subcellularLocation>
</comment>
<name>A0A3B5JW81_TAKRU</name>
<accession>A0A3B5JW81</accession>
<dbReference type="GO" id="GO:0001227">
    <property type="term" value="F:DNA-binding transcription repressor activity, RNA polymerase II-specific"/>
    <property type="evidence" value="ECO:0007669"/>
    <property type="project" value="TreeGrafter"/>
</dbReference>
<evidence type="ECO:0000256" key="5">
    <source>
        <dbReference type="ARBA" id="ARBA00022737"/>
    </source>
</evidence>
<keyword evidence="10" id="KW-0804">Transcription</keyword>
<dbReference type="PROSITE" id="PS50157">
    <property type="entry name" value="ZINC_FINGER_C2H2_2"/>
    <property type="match status" value="6"/>
</dbReference>
<dbReference type="PANTHER" id="PTHR24399:SF23">
    <property type="entry name" value="C2H2-TYPE DOMAIN-CONTAINING PROTEIN"/>
    <property type="match status" value="1"/>
</dbReference>
<comment type="function">
    <text evidence="1">May be involved in transcriptional regulation.</text>
</comment>
<dbReference type="FunFam" id="3.30.160.60:FF:000100">
    <property type="entry name" value="Zinc finger 45-like"/>
    <property type="match status" value="1"/>
</dbReference>
<evidence type="ECO:0000313" key="14">
    <source>
        <dbReference type="Ensembl" id="ENSTRUP00000049013.2"/>
    </source>
</evidence>
<dbReference type="PROSITE" id="PS00028">
    <property type="entry name" value="ZINC_FINGER_C2H2_1"/>
    <property type="match status" value="6"/>
</dbReference>
<evidence type="ECO:0000256" key="8">
    <source>
        <dbReference type="ARBA" id="ARBA00023015"/>
    </source>
</evidence>
<keyword evidence="4" id="KW-0479">Metal-binding</keyword>
<reference evidence="14 15" key="1">
    <citation type="journal article" date="2011" name="Genome Biol. Evol.">
        <title>Integration of the genetic map and genome assembly of fugu facilitates insights into distinct features of genome evolution in teleosts and mammals.</title>
        <authorList>
            <person name="Kai W."/>
            <person name="Kikuchi K."/>
            <person name="Tohari S."/>
            <person name="Chew A.K."/>
            <person name="Tay A."/>
            <person name="Fujiwara A."/>
            <person name="Hosoya S."/>
            <person name="Suetake H."/>
            <person name="Naruse K."/>
            <person name="Brenner S."/>
            <person name="Suzuki Y."/>
            <person name="Venkatesh B."/>
        </authorList>
    </citation>
    <scope>NUCLEOTIDE SEQUENCE [LARGE SCALE GENOMIC DNA]</scope>
</reference>
<dbReference type="OMA" id="HLEVHEM"/>
<evidence type="ECO:0000259" key="13">
    <source>
        <dbReference type="PROSITE" id="PS50157"/>
    </source>
</evidence>
<evidence type="ECO:0000256" key="9">
    <source>
        <dbReference type="ARBA" id="ARBA00023125"/>
    </source>
</evidence>
<dbReference type="FunFam" id="3.30.160.60:FF:000110">
    <property type="entry name" value="Zinc finger protein-like"/>
    <property type="match status" value="1"/>
</dbReference>
<evidence type="ECO:0000256" key="10">
    <source>
        <dbReference type="ARBA" id="ARBA00023163"/>
    </source>
</evidence>
<keyword evidence="15" id="KW-1185">Reference proteome</keyword>
<reference evidence="14" key="2">
    <citation type="submission" date="2025-08" db="UniProtKB">
        <authorList>
            <consortium name="Ensembl"/>
        </authorList>
    </citation>
    <scope>IDENTIFICATION</scope>
</reference>
<dbReference type="AlphaFoldDB" id="A0A3B5JW81"/>
<dbReference type="GeneTree" id="ENSGT00940000162333"/>
<sequence>MDPTDPDFVPSVFPPPPPKQFYELPITSEMFYKNKKGALVVRKSALEALKKSIHGSGTPSNIIASTTKYTQRISEKFIPSLQQCNIKVEQFSSLEGTHFQENVQIKEEPVHQYISPDMEPDTWNTDDFTLPATDGSLSPDQSHSIEVYVDLEQPPREEISCRFCGKGFMKDSLLKQHVHESHKGQKAFKCLKCNKEFEDRHRLILHVRIHTGERPFSCDFCGKTFIQNSSRIVHMSVHTGEKPYLCKRCGNRFATSRHLKFCKGKNPNTQLALEGNVEEETKCFECEKEFRKKADLRLHMRVHTDKKPFLCNFCGKAFTQSSVRNIHLRTHAGGKPCYCKKCKRHHRAARLTERRKCAKRSCRCAKCDRSFSTKMDLKMHLEVHEMWQRYIHAA</sequence>
<feature type="domain" description="C2H2-type" evidence="13">
    <location>
        <begin position="159"/>
        <end position="187"/>
    </location>
</feature>
<evidence type="ECO:0000256" key="3">
    <source>
        <dbReference type="ARBA" id="ARBA00006991"/>
    </source>
</evidence>
<dbReference type="FunFam" id="3.30.160.60:FF:000145">
    <property type="entry name" value="Zinc finger protein 574"/>
    <property type="match status" value="1"/>
</dbReference>
<dbReference type="Gene3D" id="3.30.160.60">
    <property type="entry name" value="Classic Zinc Finger"/>
    <property type="match status" value="5"/>
</dbReference>
<evidence type="ECO:0000313" key="15">
    <source>
        <dbReference type="Proteomes" id="UP000005226"/>
    </source>
</evidence>
<evidence type="ECO:0000256" key="2">
    <source>
        <dbReference type="ARBA" id="ARBA00004123"/>
    </source>
</evidence>
<dbReference type="GO" id="GO:0005654">
    <property type="term" value="C:nucleoplasm"/>
    <property type="evidence" value="ECO:0007669"/>
    <property type="project" value="TreeGrafter"/>
</dbReference>
<comment type="similarity">
    <text evidence="3">Belongs to the krueppel C2H2-type zinc-finger protein family.</text>
</comment>
<dbReference type="GO" id="GO:0008270">
    <property type="term" value="F:zinc ion binding"/>
    <property type="evidence" value="ECO:0007669"/>
    <property type="project" value="UniProtKB-KW"/>
</dbReference>
<feature type="domain" description="C2H2-type" evidence="13">
    <location>
        <begin position="188"/>
        <end position="215"/>
    </location>
</feature>
<evidence type="ECO:0000256" key="4">
    <source>
        <dbReference type="ARBA" id="ARBA00022723"/>
    </source>
</evidence>
<dbReference type="Proteomes" id="UP000005226">
    <property type="component" value="Chromosome 4"/>
</dbReference>
<dbReference type="PANTHER" id="PTHR24399">
    <property type="entry name" value="ZINC FINGER AND BTB DOMAIN-CONTAINING"/>
    <property type="match status" value="1"/>
</dbReference>
<evidence type="ECO:0000256" key="11">
    <source>
        <dbReference type="ARBA" id="ARBA00023242"/>
    </source>
</evidence>
<reference evidence="14" key="3">
    <citation type="submission" date="2025-09" db="UniProtKB">
        <authorList>
            <consortium name="Ensembl"/>
        </authorList>
    </citation>
    <scope>IDENTIFICATION</scope>
</reference>
<dbReference type="Pfam" id="PF00096">
    <property type="entry name" value="zf-C2H2"/>
    <property type="match status" value="5"/>
</dbReference>
<dbReference type="InterPro" id="IPR036236">
    <property type="entry name" value="Znf_C2H2_sf"/>
</dbReference>
<dbReference type="InterPro" id="IPR013087">
    <property type="entry name" value="Znf_C2H2_type"/>
</dbReference>
<feature type="domain" description="C2H2-type" evidence="13">
    <location>
        <begin position="362"/>
        <end position="384"/>
    </location>
</feature>
<keyword evidence="8" id="KW-0805">Transcription regulation</keyword>
<dbReference type="GO" id="GO:0000978">
    <property type="term" value="F:RNA polymerase II cis-regulatory region sequence-specific DNA binding"/>
    <property type="evidence" value="ECO:0007669"/>
    <property type="project" value="TreeGrafter"/>
</dbReference>
<evidence type="ECO:0000256" key="12">
    <source>
        <dbReference type="PROSITE-ProRule" id="PRU00042"/>
    </source>
</evidence>
<keyword evidence="11" id="KW-0539">Nucleus</keyword>
<evidence type="ECO:0000256" key="1">
    <source>
        <dbReference type="ARBA" id="ARBA00003767"/>
    </source>
</evidence>
<protein>
    <recommendedName>
        <fullName evidence="13">C2H2-type domain-containing protein</fullName>
    </recommendedName>
</protein>
<gene>
    <name evidence="14" type="primary">LOC105416348</name>
</gene>